<evidence type="ECO:0000313" key="1">
    <source>
        <dbReference type="EMBL" id="JAP08418.1"/>
    </source>
</evidence>
<organism evidence="1">
    <name type="scientific">Solanum chacoense</name>
    <name type="common">Chaco potato</name>
    <dbReference type="NCBI Taxonomy" id="4108"/>
    <lineage>
        <taxon>Eukaryota</taxon>
        <taxon>Viridiplantae</taxon>
        <taxon>Streptophyta</taxon>
        <taxon>Embryophyta</taxon>
        <taxon>Tracheophyta</taxon>
        <taxon>Spermatophyta</taxon>
        <taxon>Magnoliopsida</taxon>
        <taxon>eudicotyledons</taxon>
        <taxon>Gunneridae</taxon>
        <taxon>Pentapetalae</taxon>
        <taxon>asterids</taxon>
        <taxon>lamiids</taxon>
        <taxon>Solanales</taxon>
        <taxon>Solanaceae</taxon>
        <taxon>Solanoideae</taxon>
        <taxon>Solaneae</taxon>
        <taxon>Solanum</taxon>
    </lineage>
</organism>
<sequence>MLQSQVHPRLDSWSTLQLGLGVKGVLEWVKVPHWLGNGLVVSLYGLGQSSPHELAFGVELGQVPFLHSYVKDHFRVW</sequence>
<protein>
    <submittedName>
        <fullName evidence="1">Putative ovule protein</fullName>
    </submittedName>
</protein>
<accession>A0A0V0GJL3</accession>
<dbReference type="EMBL" id="GEDG01036942">
    <property type="protein sequence ID" value="JAP08418.1"/>
    <property type="molecule type" value="Transcribed_RNA"/>
</dbReference>
<dbReference type="AlphaFoldDB" id="A0A0V0GJL3"/>
<name>A0A0V0GJL3_SOLCH</name>
<proteinExistence type="predicted"/>
<reference evidence="1" key="1">
    <citation type="submission" date="2015-12" db="EMBL/GenBank/DDBJ databases">
        <title>Gene expression during late stages of embryo sac development: a critical building block for successful pollen-pistil interactions.</title>
        <authorList>
            <person name="Liu Y."/>
            <person name="Joly V."/>
            <person name="Sabar M."/>
            <person name="Matton D.P."/>
        </authorList>
    </citation>
    <scope>NUCLEOTIDE SEQUENCE</scope>
</reference>